<keyword evidence="2" id="KW-1185">Reference proteome</keyword>
<evidence type="ECO:0000313" key="1">
    <source>
        <dbReference type="EMBL" id="KAG8520305.1"/>
    </source>
</evidence>
<proteinExistence type="predicted"/>
<protein>
    <submittedName>
        <fullName evidence="1">Uncharacterized protein</fullName>
    </submittedName>
</protein>
<reference evidence="1" key="1">
    <citation type="journal article" date="2021" name="Evol. Appl.">
        <title>The genome of the Pyrenean desman and the effects of bottlenecks and inbreeding on the genomic landscape of an endangered species.</title>
        <authorList>
            <person name="Escoda L."/>
            <person name="Castresana J."/>
        </authorList>
    </citation>
    <scope>NUCLEOTIDE SEQUENCE</scope>
    <source>
        <strain evidence="1">IBE-C5619</strain>
    </source>
</reference>
<name>A0A8J6AL70_GALPY</name>
<comment type="caution">
    <text evidence="1">The sequence shown here is derived from an EMBL/GenBank/DDBJ whole genome shotgun (WGS) entry which is preliminary data.</text>
</comment>
<dbReference type="AlphaFoldDB" id="A0A8J6AL70"/>
<sequence>MAVEKLRNQLLKRRNLKPKKLTFMARNCQMFLICYEFQEGLIEGSSPQLISGLQRKRKWLLLSSQNKLAMIRTGIQEWENFANPDMLLLKMSLKISRAIHREQSHRIPLCRRHQKFPISTSTKIDVIVESEVSNTEKEKQITEEEHKVDQKVVYWQILPKCKIIPNV</sequence>
<evidence type="ECO:0000313" key="2">
    <source>
        <dbReference type="Proteomes" id="UP000700334"/>
    </source>
</evidence>
<accession>A0A8J6AL70</accession>
<dbReference type="Proteomes" id="UP000700334">
    <property type="component" value="Unassembled WGS sequence"/>
</dbReference>
<organism evidence="1 2">
    <name type="scientific">Galemys pyrenaicus</name>
    <name type="common">Iberian desman</name>
    <name type="synonym">Pyrenean desman</name>
    <dbReference type="NCBI Taxonomy" id="202257"/>
    <lineage>
        <taxon>Eukaryota</taxon>
        <taxon>Metazoa</taxon>
        <taxon>Chordata</taxon>
        <taxon>Craniata</taxon>
        <taxon>Vertebrata</taxon>
        <taxon>Euteleostomi</taxon>
        <taxon>Mammalia</taxon>
        <taxon>Eutheria</taxon>
        <taxon>Laurasiatheria</taxon>
        <taxon>Eulipotyphla</taxon>
        <taxon>Talpidae</taxon>
        <taxon>Galemys</taxon>
    </lineage>
</organism>
<gene>
    <name evidence="1" type="ORF">J0S82_009056</name>
</gene>
<dbReference type="EMBL" id="JAGFMF010011574">
    <property type="protein sequence ID" value="KAG8520305.1"/>
    <property type="molecule type" value="Genomic_DNA"/>
</dbReference>